<dbReference type="eggNOG" id="arCOG00706">
    <property type="taxonomic scope" value="Archaea"/>
</dbReference>
<dbReference type="InterPro" id="IPR013983">
    <property type="entry name" value="Ald_Fedxn_OxRdtase_N"/>
</dbReference>
<dbReference type="HOGENOM" id="CLU_020364_1_0_2"/>
<evidence type="ECO:0000256" key="5">
    <source>
        <dbReference type="ARBA" id="ARBA00023002"/>
    </source>
</evidence>
<reference evidence="10 11" key="2">
    <citation type="journal article" date="2011" name="Stand. Genomic Sci.">
        <title>Complete genome sequence of Ferroglobus placidus AEDII12DO.</title>
        <authorList>
            <person name="Anderson I."/>
            <person name="Risso C."/>
            <person name="Holmes D."/>
            <person name="Lucas S."/>
            <person name="Copeland A."/>
            <person name="Lapidus A."/>
            <person name="Cheng J.F."/>
            <person name="Bruce D."/>
            <person name="Goodwin L."/>
            <person name="Pitluck S."/>
            <person name="Saunders E."/>
            <person name="Brettin T."/>
            <person name="Detter J.C."/>
            <person name="Han C."/>
            <person name="Tapia R."/>
            <person name="Larimer F."/>
            <person name="Land M."/>
            <person name="Hauser L."/>
            <person name="Woyke T."/>
            <person name="Lovley D."/>
            <person name="Kyrpides N."/>
            <person name="Ivanova N."/>
        </authorList>
    </citation>
    <scope>NUCLEOTIDE SEQUENCE [LARGE SCALE GENOMIC DNA]</scope>
    <source>
        <strain evidence="11">DSM 10642 / AEDII12DO</strain>
    </source>
</reference>
<dbReference type="EC" id="1.2.7.5" evidence="10"/>
<evidence type="ECO:0000256" key="1">
    <source>
        <dbReference type="ARBA" id="ARBA00001966"/>
    </source>
</evidence>
<evidence type="ECO:0000256" key="6">
    <source>
        <dbReference type="ARBA" id="ARBA00023004"/>
    </source>
</evidence>
<dbReference type="Gene3D" id="1.10.599.10">
    <property type="entry name" value="Aldehyde Ferredoxin Oxidoreductase Protein, subunit A, domain 3"/>
    <property type="match status" value="1"/>
</dbReference>
<accession>D3RXH5</accession>
<dbReference type="InterPro" id="IPR051919">
    <property type="entry name" value="W-dependent_AOR"/>
</dbReference>
<proteinExistence type="inferred from homology"/>
<evidence type="ECO:0000256" key="2">
    <source>
        <dbReference type="ARBA" id="ARBA00011032"/>
    </source>
</evidence>
<dbReference type="SUPFAM" id="SSF48310">
    <property type="entry name" value="Aldehyde ferredoxin oxidoreductase, C-terminal domains"/>
    <property type="match status" value="1"/>
</dbReference>
<dbReference type="InterPro" id="IPR036503">
    <property type="entry name" value="Ald_Fedxn_OxRdtase_N_sf"/>
</dbReference>
<dbReference type="InterPro" id="IPR013985">
    <property type="entry name" value="Ald_Fedxn_OxRdtase_dom3"/>
</dbReference>
<evidence type="ECO:0000256" key="8">
    <source>
        <dbReference type="ARBA" id="ARBA00049934"/>
    </source>
</evidence>
<evidence type="ECO:0000256" key="7">
    <source>
        <dbReference type="ARBA" id="ARBA00023014"/>
    </source>
</evidence>
<dbReference type="OrthoDB" id="30771at2157"/>
<evidence type="ECO:0000259" key="9">
    <source>
        <dbReference type="SMART" id="SM00790"/>
    </source>
</evidence>
<reference evidence="11" key="1">
    <citation type="submission" date="2010-02" db="EMBL/GenBank/DDBJ databases">
        <title>Complete sequence of Ferroglobus placidus DSM 10642.</title>
        <authorList>
            <consortium name="US DOE Joint Genome Institute"/>
            <person name="Lucas S."/>
            <person name="Copeland A."/>
            <person name="Lapidus A."/>
            <person name="Cheng J.-F."/>
            <person name="Bruce D."/>
            <person name="Goodwin L."/>
            <person name="Pitluck S."/>
            <person name="Saunders E."/>
            <person name="Brettin T."/>
            <person name="Detter J.C."/>
            <person name="Han C."/>
            <person name="Tapia R."/>
            <person name="Larimer F."/>
            <person name="Land M."/>
            <person name="Hauser L."/>
            <person name="Kyrpides N."/>
            <person name="Ivanova N."/>
            <person name="Holmes D."/>
            <person name="Lovley D."/>
            <person name="Kyrpides N."/>
            <person name="Anderson I.J."/>
            <person name="Woyke T."/>
        </authorList>
    </citation>
    <scope>NUCLEOTIDE SEQUENCE [LARGE SCALE GENOMIC DNA]</scope>
    <source>
        <strain evidence="11">DSM 10642 / AEDII12DO</strain>
    </source>
</reference>
<evidence type="ECO:0000256" key="3">
    <source>
        <dbReference type="ARBA" id="ARBA00022485"/>
    </source>
</evidence>
<evidence type="ECO:0000313" key="11">
    <source>
        <dbReference type="Proteomes" id="UP000002613"/>
    </source>
</evidence>
<dbReference type="STRING" id="589924.Ferp_1026"/>
<dbReference type="RefSeq" id="WP_012965531.1">
    <property type="nucleotide sequence ID" value="NC_013849.1"/>
</dbReference>
<dbReference type="Gene3D" id="3.60.9.10">
    <property type="entry name" value="Aldehyde ferredoxin oxidoreductase, N-terminal domain"/>
    <property type="match status" value="1"/>
</dbReference>
<gene>
    <name evidence="10" type="ordered locus">Ferp_1026</name>
</gene>
<dbReference type="GeneID" id="8778536"/>
<dbReference type="SUPFAM" id="SSF56228">
    <property type="entry name" value="Aldehyde ferredoxin oxidoreductase, N-terminal domain"/>
    <property type="match status" value="1"/>
</dbReference>
<dbReference type="PANTHER" id="PTHR30038">
    <property type="entry name" value="ALDEHYDE FERREDOXIN OXIDOREDUCTASE"/>
    <property type="match status" value="1"/>
</dbReference>
<keyword evidence="4" id="KW-0479">Metal-binding</keyword>
<keyword evidence="7" id="KW-0411">Iron-sulfur</keyword>
<dbReference type="Pfam" id="PF01314">
    <property type="entry name" value="AFOR_C"/>
    <property type="match status" value="1"/>
</dbReference>
<comment type="cofactor">
    <cofactor evidence="8">
        <name>tungstopterin</name>
        <dbReference type="ChEBI" id="CHEBI:30402"/>
    </cofactor>
</comment>
<dbReference type="KEGG" id="fpl:Ferp_1026"/>
<dbReference type="InterPro" id="IPR036021">
    <property type="entry name" value="Tungsten_al_ferr_oxy-like_C"/>
</dbReference>
<sequence>MILLVDLKRKKIEEIKEKRFPGGKGLGFYLLEKFLSFEAEPLDERVIIFSVGPLTGLKMSGLARCEAIFRSPLTGFIAESNCGGYFGAEMAKAGYEAIVIKGEAEKPSLLVVDNEKVEIANAEDLWGLDTFSTEDEIKREFGRKFQVACIGLAGENLVRFASIEHAKGREFGRCGGGAVMGRMKLKAVAVKGDGEVEERVANYEKYSELKEEFEERIKKTCEGLTRFGTPRIVYLTNETGTLPSYYWRDGEFDIEELSPEYLEEKFYKRRKACYSCRVACGKISKIDNEFVEGPEYETLFAFGSLCGNKKAEVVLKANLLCDKFGLDTISTGSVIAYLMSLKKAEFGDEKFILETIERMARREGIGNLLAEGIKRVSEKFGVEGAEVKGLDLPGYDPRGLLGMALGYAVCYRGGCHIKSVIYRPNLSGYVDRFSYENQAELLVKLENFYAFADCLVLCRFVSLPQVGPILEEEVKELYNAVTGEELEVEDIYKVGAEVINLARQINVKLGLKREDDSLPNFFFEKPLHKGNSAGRKIDREKFEKMLEEYYRLRGWSS</sequence>
<dbReference type="SMART" id="SM00790">
    <property type="entry name" value="AFOR_N"/>
    <property type="match status" value="1"/>
</dbReference>
<evidence type="ECO:0000313" key="10">
    <source>
        <dbReference type="EMBL" id="ADC65188.1"/>
    </source>
</evidence>
<comment type="similarity">
    <text evidence="2">Belongs to the AOR/FOR family.</text>
</comment>
<name>D3RXH5_FERPA</name>
<keyword evidence="3" id="KW-0004">4Fe-4S</keyword>
<dbReference type="PaxDb" id="589924-Ferp_1026"/>
<dbReference type="InterPro" id="IPR013984">
    <property type="entry name" value="Ald_Fedxn_OxRdtase_dom2"/>
</dbReference>
<dbReference type="Gene3D" id="1.10.569.10">
    <property type="entry name" value="Aldehyde Ferredoxin Oxidoreductase Protein, subunit A, domain 2"/>
    <property type="match status" value="1"/>
</dbReference>
<evidence type="ECO:0000256" key="4">
    <source>
        <dbReference type="ARBA" id="ARBA00022723"/>
    </source>
</evidence>
<dbReference type="Pfam" id="PF02730">
    <property type="entry name" value="AFOR_N"/>
    <property type="match status" value="1"/>
</dbReference>
<comment type="cofactor">
    <cofactor evidence="1">
        <name>[4Fe-4S] cluster</name>
        <dbReference type="ChEBI" id="CHEBI:49883"/>
    </cofactor>
</comment>
<dbReference type="PANTHER" id="PTHR30038:SF0">
    <property type="entry name" value="TUNGSTEN-CONTAINING ALDEHYDE FERREDOXIN OXIDOREDUCTASE"/>
    <property type="match status" value="1"/>
</dbReference>
<dbReference type="GO" id="GO:0051539">
    <property type="term" value="F:4 iron, 4 sulfur cluster binding"/>
    <property type="evidence" value="ECO:0007669"/>
    <property type="project" value="UniProtKB-KW"/>
</dbReference>
<keyword evidence="6" id="KW-0408">Iron</keyword>
<dbReference type="GO" id="GO:0046872">
    <property type="term" value="F:metal ion binding"/>
    <property type="evidence" value="ECO:0007669"/>
    <property type="project" value="UniProtKB-KW"/>
</dbReference>
<dbReference type="InterPro" id="IPR001203">
    <property type="entry name" value="OxRdtase_Ald_Fedxn_C"/>
</dbReference>
<dbReference type="AlphaFoldDB" id="D3RXH5"/>
<organism evidence="10 11">
    <name type="scientific">Ferroglobus placidus (strain DSM 10642 / AEDII12DO)</name>
    <dbReference type="NCBI Taxonomy" id="589924"/>
    <lineage>
        <taxon>Archaea</taxon>
        <taxon>Methanobacteriati</taxon>
        <taxon>Methanobacteriota</taxon>
        <taxon>Archaeoglobi</taxon>
        <taxon>Archaeoglobales</taxon>
        <taxon>Archaeoglobaceae</taxon>
        <taxon>Ferroglobus</taxon>
    </lineage>
</organism>
<keyword evidence="5 10" id="KW-0560">Oxidoreductase</keyword>
<keyword evidence="11" id="KW-1185">Reference proteome</keyword>
<dbReference type="Proteomes" id="UP000002613">
    <property type="component" value="Chromosome"/>
</dbReference>
<feature type="domain" description="Aldehyde ferredoxin oxidoreductase N-terminal" evidence="9">
    <location>
        <begin position="1"/>
        <end position="194"/>
    </location>
</feature>
<dbReference type="GO" id="GO:0033726">
    <property type="term" value="F:aldehyde ferredoxin oxidoreductase activity"/>
    <property type="evidence" value="ECO:0007669"/>
    <property type="project" value="UniProtKB-EC"/>
</dbReference>
<dbReference type="GO" id="GO:0009055">
    <property type="term" value="F:electron transfer activity"/>
    <property type="evidence" value="ECO:0007669"/>
    <property type="project" value="InterPro"/>
</dbReference>
<protein>
    <submittedName>
        <fullName evidence="10">Aldehyde ferredoxin oxidoreductase</fullName>
        <ecNumber evidence="10">1.2.7.5</ecNumber>
    </submittedName>
</protein>
<dbReference type="EMBL" id="CP001899">
    <property type="protein sequence ID" value="ADC65188.1"/>
    <property type="molecule type" value="Genomic_DNA"/>
</dbReference>